<organism evidence="1 2">
    <name type="scientific">Robiginitalea marina</name>
    <dbReference type="NCBI Taxonomy" id="2954105"/>
    <lineage>
        <taxon>Bacteria</taxon>
        <taxon>Pseudomonadati</taxon>
        <taxon>Bacteroidota</taxon>
        <taxon>Flavobacteriia</taxon>
        <taxon>Flavobacteriales</taxon>
        <taxon>Flavobacteriaceae</taxon>
        <taxon>Robiginitalea</taxon>
    </lineage>
</organism>
<gene>
    <name evidence="1" type="ORF">NG653_09770</name>
</gene>
<dbReference type="RefSeq" id="WP_252741520.1">
    <property type="nucleotide sequence ID" value="NZ_JAMXIB010000007.1"/>
</dbReference>
<evidence type="ECO:0000313" key="2">
    <source>
        <dbReference type="Proteomes" id="UP001206312"/>
    </source>
</evidence>
<dbReference type="Proteomes" id="UP001206312">
    <property type="component" value="Unassembled WGS sequence"/>
</dbReference>
<accession>A0ABT1AZV0</accession>
<proteinExistence type="predicted"/>
<name>A0ABT1AZV0_9FLAO</name>
<reference evidence="1 2" key="1">
    <citation type="submission" date="2022-06" db="EMBL/GenBank/DDBJ databases">
        <authorList>
            <person name="Xuan X."/>
        </authorList>
    </citation>
    <scope>NUCLEOTIDE SEQUENCE [LARGE SCALE GENOMIC DNA]</scope>
    <source>
        <strain evidence="1 2">2V75</strain>
    </source>
</reference>
<evidence type="ECO:0000313" key="1">
    <source>
        <dbReference type="EMBL" id="MCO5725142.1"/>
    </source>
</evidence>
<protein>
    <submittedName>
        <fullName evidence="1">Uncharacterized protein</fullName>
    </submittedName>
</protein>
<sequence length="90" mass="10412">MRELESLGKDSFKDLQDHLTRSVPVLQIINADTTEAAGIFEHLLEDSVFHGIVLGHSISMRSLNQRYLEKKPLWERLEVLVGREIDRLQE</sequence>
<dbReference type="EMBL" id="JAMXIB010000007">
    <property type="protein sequence ID" value="MCO5725142.1"/>
    <property type="molecule type" value="Genomic_DNA"/>
</dbReference>
<keyword evidence="2" id="KW-1185">Reference proteome</keyword>
<comment type="caution">
    <text evidence="1">The sequence shown here is derived from an EMBL/GenBank/DDBJ whole genome shotgun (WGS) entry which is preliminary data.</text>
</comment>